<dbReference type="Pfam" id="PF16124">
    <property type="entry name" value="RecQ_Zn_bind"/>
    <property type="match status" value="1"/>
</dbReference>
<keyword evidence="3 10" id="KW-0347">Helicase</keyword>
<dbReference type="CDD" id="cd17920">
    <property type="entry name" value="DEXHc_RecQ"/>
    <property type="match status" value="1"/>
</dbReference>
<feature type="domain" description="Helicase ATP-binding" evidence="8">
    <location>
        <begin position="25"/>
        <end position="192"/>
    </location>
</feature>
<dbReference type="InterPro" id="IPR002464">
    <property type="entry name" value="DNA/RNA_helicase_DEAH_CS"/>
</dbReference>
<keyword evidence="11" id="KW-1185">Reference proteome</keyword>
<dbReference type="Pfam" id="PF00271">
    <property type="entry name" value="Helicase_C"/>
    <property type="match status" value="1"/>
</dbReference>
<name>A0ABS1HCT3_9BACL</name>
<dbReference type="PROSITE" id="PS51192">
    <property type="entry name" value="HELICASE_ATP_BIND_1"/>
    <property type="match status" value="1"/>
</dbReference>
<sequence length="481" mass="55431">MANLEQLLEQHFGYSTFRPGQKEVIEAIIEKRDVVALLPTGMGKSLCYQLPGYVFNRPVLIISPLLSLMQDQVEQLKRFGEKRVIALNSFLQMSEKRNVLQHLGQYRFIFTSPEMLKNSQVQAAFRQAQFALVVVDEAHCISQWGFDFRPDYLKITDWMDAVNRPPILALSATATEAVVKDIKAYLHMSQPFEYIHSVDRVNLHYDVVQLEKPIEKAPWILAHVLKTHGPGIVYTQSRKKTAIYTERLLSNGIRAAAYHAGMEAEDRQFIQQQFLAGQLEWICATNAFGMGVHKDNVRQIIHDHIPSTVANYMQEVGRAGRDGQDALSILLYVQKDEDMTKFIITEDIPQERHVEQYLEYTGREENPAVMLDMHQISETGFRVLSYWMQRLAPQEVQQKLVDIRLSKVSQVDEMKTMVTAQKCIREQLLHYFGQSLNEKPNQCCHYCGIEYGVILKEREHLETLGYMPSWGERLSVLLPNI</sequence>
<dbReference type="SMART" id="SM00490">
    <property type="entry name" value="HELICc"/>
    <property type="match status" value="1"/>
</dbReference>
<dbReference type="Gene3D" id="3.40.50.300">
    <property type="entry name" value="P-loop containing nucleotide triphosphate hydrolases"/>
    <property type="match status" value="2"/>
</dbReference>
<dbReference type="PANTHER" id="PTHR13710:SF84">
    <property type="entry name" value="ATP-DEPENDENT DNA HELICASE RECS-RELATED"/>
    <property type="match status" value="1"/>
</dbReference>
<reference evidence="10 11" key="1">
    <citation type="submission" date="2020-12" db="EMBL/GenBank/DDBJ databases">
        <title>YIM B01967 draft genome.</title>
        <authorList>
            <person name="Yan X."/>
        </authorList>
    </citation>
    <scope>NUCLEOTIDE SEQUENCE [LARGE SCALE GENOMIC DNA]</scope>
    <source>
        <strain evidence="10 11">YIM B01967</strain>
    </source>
</reference>
<evidence type="ECO:0000256" key="5">
    <source>
        <dbReference type="ARBA" id="ARBA00023125"/>
    </source>
</evidence>
<organism evidence="10 11">
    <name type="scientific">Viridibacillus soli</name>
    <dbReference type="NCBI Taxonomy" id="2798301"/>
    <lineage>
        <taxon>Bacteria</taxon>
        <taxon>Bacillati</taxon>
        <taxon>Bacillota</taxon>
        <taxon>Bacilli</taxon>
        <taxon>Bacillales</taxon>
        <taxon>Caryophanaceae</taxon>
        <taxon>Viridibacillus</taxon>
    </lineage>
</organism>
<dbReference type="InterPro" id="IPR001650">
    <property type="entry name" value="Helicase_C-like"/>
</dbReference>
<evidence type="ECO:0000313" key="10">
    <source>
        <dbReference type="EMBL" id="MBK3497255.1"/>
    </source>
</evidence>
<dbReference type="InterPro" id="IPR004589">
    <property type="entry name" value="DNA_helicase_ATP-dep_RecQ"/>
</dbReference>
<dbReference type="InterPro" id="IPR011545">
    <property type="entry name" value="DEAD/DEAH_box_helicase_dom"/>
</dbReference>
<dbReference type="Proteomes" id="UP000618943">
    <property type="component" value="Unassembled WGS sequence"/>
</dbReference>
<dbReference type="GO" id="GO:0004386">
    <property type="term" value="F:helicase activity"/>
    <property type="evidence" value="ECO:0007669"/>
    <property type="project" value="UniProtKB-KW"/>
</dbReference>
<keyword evidence="4" id="KW-0067">ATP-binding</keyword>
<feature type="domain" description="Helicase C-terminal" evidence="9">
    <location>
        <begin position="219"/>
        <end position="374"/>
    </location>
</feature>
<evidence type="ECO:0000256" key="7">
    <source>
        <dbReference type="ARBA" id="ARBA00044550"/>
    </source>
</evidence>
<evidence type="ECO:0000313" key="11">
    <source>
        <dbReference type="Proteomes" id="UP000618943"/>
    </source>
</evidence>
<proteinExistence type="predicted"/>
<gene>
    <name evidence="10" type="ORF">JFL43_20980</name>
</gene>
<keyword evidence="1" id="KW-0547">Nucleotide-binding</keyword>
<evidence type="ECO:0000256" key="4">
    <source>
        <dbReference type="ARBA" id="ARBA00022840"/>
    </source>
</evidence>
<dbReference type="InterPro" id="IPR014001">
    <property type="entry name" value="Helicase_ATP-bd"/>
</dbReference>
<dbReference type="Pfam" id="PF00270">
    <property type="entry name" value="DEAD"/>
    <property type="match status" value="1"/>
</dbReference>
<dbReference type="PROSITE" id="PS51194">
    <property type="entry name" value="HELICASE_CTER"/>
    <property type="match status" value="1"/>
</dbReference>
<evidence type="ECO:0000259" key="8">
    <source>
        <dbReference type="PROSITE" id="PS51192"/>
    </source>
</evidence>
<dbReference type="NCBIfam" id="TIGR00614">
    <property type="entry name" value="recQ_fam"/>
    <property type="match status" value="1"/>
</dbReference>
<comment type="caution">
    <text evidence="10">The sequence shown here is derived from an EMBL/GenBank/DDBJ whole genome shotgun (WGS) entry which is preliminary data.</text>
</comment>
<dbReference type="SUPFAM" id="SSF52540">
    <property type="entry name" value="P-loop containing nucleoside triphosphate hydrolases"/>
    <property type="match status" value="1"/>
</dbReference>
<evidence type="ECO:0000259" key="9">
    <source>
        <dbReference type="PROSITE" id="PS51194"/>
    </source>
</evidence>
<keyword evidence="2" id="KW-0378">Hydrolase</keyword>
<evidence type="ECO:0000256" key="1">
    <source>
        <dbReference type="ARBA" id="ARBA00022741"/>
    </source>
</evidence>
<keyword evidence="5" id="KW-0238">DNA-binding</keyword>
<dbReference type="InterPro" id="IPR032284">
    <property type="entry name" value="RecQ_Zn-bd"/>
</dbReference>
<dbReference type="SMART" id="SM00487">
    <property type="entry name" value="DEXDc"/>
    <property type="match status" value="1"/>
</dbReference>
<dbReference type="RefSeq" id="WP_200750555.1">
    <property type="nucleotide sequence ID" value="NZ_JAEOAH010000057.1"/>
</dbReference>
<dbReference type="PROSITE" id="PS00690">
    <property type="entry name" value="DEAH_ATP_HELICASE"/>
    <property type="match status" value="1"/>
</dbReference>
<evidence type="ECO:0000256" key="2">
    <source>
        <dbReference type="ARBA" id="ARBA00022801"/>
    </source>
</evidence>
<dbReference type="InterPro" id="IPR027417">
    <property type="entry name" value="P-loop_NTPase"/>
</dbReference>
<evidence type="ECO:0000256" key="6">
    <source>
        <dbReference type="ARBA" id="ARBA00044535"/>
    </source>
</evidence>
<evidence type="ECO:0000256" key="3">
    <source>
        <dbReference type="ARBA" id="ARBA00022806"/>
    </source>
</evidence>
<accession>A0ABS1HCT3</accession>
<dbReference type="EMBL" id="JAEOAH010000057">
    <property type="protein sequence ID" value="MBK3497255.1"/>
    <property type="molecule type" value="Genomic_DNA"/>
</dbReference>
<protein>
    <recommendedName>
        <fullName evidence="6">ATP-dependent DNA helicase RecQ</fullName>
    </recommendedName>
    <alternativeName>
        <fullName evidence="7">DNA 3'-5' helicase RecQ</fullName>
    </alternativeName>
</protein>
<dbReference type="PANTHER" id="PTHR13710">
    <property type="entry name" value="DNA HELICASE RECQ FAMILY MEMBER"/>
    <property type="match status" value="1"/>
</dbReference>